<feature type="region of interest" description="Disordered" evidence="1">
    <location>
        <begin position="394"/>
        <end position="418"/>
    </location>
</feature>
<gene>
    <name evidence="2" type="ORF">BDV25DRAFT_43056</name>
</gene>
<proteinExistence type="predicted"/>
<dbReference type="OrthoDB" id="3922101at2759"/>
<organism evidence="2 3">
    <name type="scientific">Aspergillus avenaceus</name>
    <dbReference type="NCBI Taxonomy" id="36643"/>
    <lineage>
        <taxon>Eukaryota</taxon>
        <taxon>Fungi</taxon>
        <taxon>Dikarya</taxon>
        <taxon>Ascomycota</taxon>
        <taxon>Pezizomycotina</taxon>
        <taxon>Eurotiomycetes</taxon>
        <taxon>Eurotiomycetidae</taxon>
        <taxon>Eurotiales</taxon>
        <taxon>Aspergillaceae</taxon>
        <taxon>Aspergillus</taxon>
        <taxon>Aspergillus subgen. Circumdati</taxon>
    </lineage>
</organism>
<evidence type="ECO:0000313" key="2">
    <source>
        <dbReference type="EMBL" id="KAE8146989.1"/>
    </source>
</evidence>
<dbReference type="Gene3D" id="2.60.40.640">
    <property type="match status" value="1"/>
</dbReference>
<dbReference type="AlphaFoldDB" id="A0A5N6TLJ7"/>
<reference evidence="2 3" key="1">
    <citation type="submission" date="2019-04" db="EMBL/GenBank/DDBJ databases">
        <title>Friends and foes A comparative genomics study of 23 Aspergillus species from section Flavi.</title>
        <authorList>
            <consortium name="DOE Joint Genome Institute"/>
            <person name="Kjaerbolling I."/>
            <person name="Vesth T."/>
            <person name="Frisvad J.C."/>
            <person name="Nybo J.L."/>
            <person name="Theobald S."/>
            <person name="Kildgaard S."/>
            <person name="Isbrandt T."/>
            <person name="Kuo A."/>
            <person name="Sato A."/>
            <person name="Lyhne E.K."/>
            <person name="Kogle M.E."/>
            <person name="Wiebenga A."/>
            <person name="Kun R.S."/>
            <person name="Lubbers R.J."/>
            <person name="Makela M.R."/>
            <person name="Barry K."/>
            <person name="Chovatia M."/>
            <person name="Clum A."/>
            <person name="Daum C."/>
            <person name="Haridas S."/>
            <person name="He G."/>
            <person name="LaButti K."/>
            <person name="Lipzen A."/>
            <person name="Mondo S."/>
            <person name="Riley R."/>
            <person name="Salamov A."/>
            <person name="Simmons B.A."/>
            <person name="Magnuson J.K."/>
            <person name="Henrissat B."/>
            <person name="Mortensen U.H."/>
            <person name="Larsen T.O."/>
            <person name="Devries R.P."/>
            <person name="Grigoriev I.V."/>
            <person name="Machida M."/>
            <person name="Baker S.E."/>
            <person name="Andersen M.R."/>
        </authorList>
    </citation>
    <scope>NUCLEOTIDE SEQUENCE [LARGE SCALE GENOMIC DNA]</scope>
    <source>
        <strain evidence="2 3">IBT 18842</strain>
    </source>
</reference>
<name>A0A5N6TLJ7_ASPAV</name>
<dbReference type="Proteomes" id="UP000325780">
    <property type="component" value="Unassembled WGS sequence"/>
</dbReference>
<accession>A0A5N6TLJ7</accession>
<evidence type="ECO:0000256" key="1">
    <source>
        <dbReference type="SAM" id="MobiDB-lite"/>
    </source>
</evidence>
<sequence length="418" mass="46325">METGPVQLDIPHIHRIFQGYPGESSSPYLTGALWIASPGIGHQRCPQVRICLVQDVTIPPRDAKPNGDKNLAPILRRLRGRSSEKAGTYRNRETLVQCDLWDTPDRATNDSGQTGLRYHFSIPVPHNIPGSTATLAGRVSYTIQATVTTTSGTTVTTTPLCVMRCTIPGHTRPVDYVRNYPGTALETALTITPAESPRLRSKASYALKLVARHTIAPGDRPKEVKHVVVRDIKWTVEETVRVVQGSTDRADQATCTHQYKRQLCHGKRKGPWIPGKTVLKDEQDAMNKDGRIEIPFDISIPRRSKTADDLSPFTETPQKVDVSPDQCTASIREKPTIAVEHQVILDIMTGEDTYDQQTGVLLRRKPLWKSFQASFPLPVRQVAAVEEIPPSLYAEDTTLPPYDDGSANPPSYETLLLS</sequence>
<keyword evidence="3" id="KW-1185">Reference proteome</keyword>
<protein>
    <recommendedName>
        <fullName evidence="4">LDB19 N-terminal domain-containing protein</fullName>
    </recommendedName>
</protein>
<dbReference type="InterPro" id="IPR014752">
    <property type="entry name" value="Arrestin-like_C"/>
</dbReference>
<evidence type="ECO:0000313" key="3">
    <source>
        <dbReference type="Proteomes" id="UP000325780"/>
    </source>
</evidence>
<evidence type="ECO:0008006" key="4">
    <source>
        <dbReference type="Google" id="ProtNLM"/>
    </source>
</evidence>
<dbReference type="EMBL" id="ML742232">
    <property type="protein sequence ID" value="KAE8146989.1"/>
    <property type="molecule type" value="Genomic_DNA"/>
</dbReference>